<accession>A0A813AXS5</accession>
<evidence type="ECO:0000259" key="5">
    <source>
        <dbReference type="PROSITE" id="PS50106"/>
    </source>
</evidence>
<dbReference type="Gene3D" id="2.30.42.10">
    <property type="match status" value="1"/>
</dbReference>
<evidence type="ECO:0000256" key="2">
    <source>
        <dbReference type="ARBA" id="ARBA00022771"/>
    </source>
</evidence>
<dbReference type="PROSITE" id="PS50199">
    <property type="entry name" value="ZF_RANBP2_2"/>
    <property type="match status" value="1"/>
</dbReference>
<evidence type="ECO:0000256" key="4">
    <source>
        <dbReference type="PROSITE-ProRule" id="PRU00322"/>
    </source>
</evidence>
<dbReference type="SUPFAM" id="SSF50156">
    <property type="entry name" value="PDZ domain-like"/>
    <property type="match status" value="1"/>
</dbReference>
<dbReference type="OrthoDB" id="418634at2759"/>
<dbReference type="PROSITE" id="PS01358">
    <property type="entry name" value="ZF_RANBP2_1"/>
    <property type="match status" value="1"/>
</dbReference>
<gene>
    <name evidence="7" type="ORF">SNEC2469_LOCUS29015</name>
</gene>
<protein>
    <recommendedName>
        <fullName evidence="9">RanBP2-type domain-containing protein</fullName>
    </recommendedName>
</protein>
<dbReference type="SMART" id="SM00547">
    <property type="entry name" value="ZnF_RBZ"/>
    <property type="match status" value="1"/>
</dbReference>
<dbReference type="InterPro" id="IPR036034">
    <property type="entry name" value="PDZ_sf"/>
</dbReference>
<feature type="domain" description="PDZ" evidence="5">
    <location>
        <begin position="49"/>
        <end position="85"/>
    </location>
</feature>
<dbReference type="InterPro" id="IPR001876">
    <property type="entry name" value="Znf_RanBP2"/>
</dbReference>
<dbReference type="GO" id="GO:0008270">
    <property type="term" value="F:zinc ion binding"/>
    <property type="evidence" value="ECO:0007669"/>
    <property type="project" value="UniProtKB-KW"/>
</dbReference>
<dbReference type="InterPro" id="IPR001478">
    <property type="entry name" value="PDZ"/>
</dbReference>
<keyword evidence="3" id="KW-0862">Zinc</keyword>
<dbReference type="EMBL" id="CAJNJA010064308">
    <property type="protein sequence ID" value="CAE7882267.1"/>
    <property type="molecule type" value="Genomic_DNA"/>
</dbReference>
<proteinExistence type="predicted"/>
<evidence type="ECO:0000256" key="1">
    <source>
        <dbReference type="ARBA" id="ARBA00022723"/>
    </source>
</evidence>
<dbReference type="PROSITE" id="PS50106">
    <property type="entry name" value="PDZ"/>
    <property type="match status" value="1"/>
</dbReference>
<dbReference type="AlphaFoldDB" id="A0A813AXS5"/>
<feature type="domain" description="RanBP2-type" evidence="6">
    <location>
        <begin position="158"/>
        <end position="187"/>
    </location>
</feature>
<dbReference type="Gene3D" id="4.10.1060.10">
    <property type="entry name" value="Zinc finger, RanBP2-type"/>
    <property type="match status" value="1"/>
</dbReference>
<keyword evidence="2 4" id="KW-0863">Zinc-finger</keyword>
<keyword evidence="1" id="KW-0479">Metal-binding</keyword>
<dbReference type="Proteomes" id="UP000601435">
    <property type="component" value="Unassembled WGS sequence"/>
</dbReference>
<dbReference type="InterPro" id="IPR036443">
    <property type="entry name" value="Znf_RanBP2_sf"/>
</dbReference>
<evidence type="ECO:0000313" key="7">
    <source>
        <dbReference type="EMBL" id="CAE7882267.1"/>
    </source>
</evidence>
<organism evidence="7 8">
    <name type="scientific">Symbiodinium necroappetens</name>
    <dbReference type="NCBI Taxonomy" id="1628268"/>
    <lineage>
        <taxon>Eukaryota</taxon>
        <taxon>Sar</taxon>
        <taxon>Alveolata</taxon>
        <taxon>Dinophyceae</taxon>
        <taxon>Suessiales</taxon>
        <taxon>Symbiodiniaceae</taxon>
        <taxon>Symbiodinium</taxon>
    </lineage>
</organism>
<comment type="caution">
    <text evidence="7">The sequence shown here is derived from an EMBL/GenBank/DDBJ whole genome shotgun (WGS) entry which is preliminary data.</text>
</comment>
<sequence length="235" mass="26373">MPGCWLGLVRLLRLGTRYSVQDEDKLQVADEPSGGCLHYEDRRDAVNEVVLEGGEGDAVYFQRVLPGSRAAKLGVQKGDEVLQVNLIDPEILFWRPAEEILPAIVGPVMLKWRRRPPQKSGERTRINSKPIKLLWHDDEEELQDVIPEYPKSRAEALGDGEWLCGSCGAKNFDTQEHCRRCGLRDSRLPKRPGPQPRRHVDLQRSLPAVCFGRVEVDKQAVKHAASAGPLNVCDV</sequence>
<evidence type="ECO:0000313" key="8">
    <source>
        <dbReference type="Proteomes" id="UP000601435"/>
    </source>
</evidence>
<evidence type="ECO:0008006" key="9">
    <source>
        <dbReference type="Google" id="ProtNLM"/>
    </source>
</evidence>
<name>A0A813AXS5_9DINO</name>
<evidence type="ECO:0000256" key="3">
    <source>
        <dbReference type="ARBA" id="ARBA00022833"/>
    </source>
</evidence>
<dbReference type="SUPFAM" id="SSF90209">
    <property type="entry name" value="Ran binding protein zinc finger-like"/>
    <property type="match status" value="1"/>
</dbReference>
<reference evidence="7" key="1">
    <citation type="submission" date="2021-02" db="EMBL/GenBank/DDBJ databases">
        <authorList>
            <person name="Dougan E. K."/>
            <person name="Rhodes N."/>
            <person name="Thang M."/>
            <person name="Chan C."/>
        </authorList>
    </citation>
    <scope>NUCLEOTIDE SEQUENCE</scope>
</reference>
<evidence type="ECO:0000259" key="6">
    <source>
        <dbReference type="PROSITE" id="PS50199"/>
    </source>
</evidence>
<keyword evidence="8" id="KW-1185">Reference proteome</keyword>